<reference evidence="1" key="1">
    <citation type="submission" date="2021-08" db="EMBL/GenBank/DDBJ databases">
        <title>The first chromosome-level gecko genome reveals the dynamic sex chromosomes of Neotropical dwarf geckos (Sphaerodactylidae: Sphaerodactylus).</title>
        <authorList>
            <person name="Pinto B.J."/>
            <person name="Keating S.E."/>
            <person name="Gamble T."/>
        </authorList>
    </citation>
    <scope>NUCLEOTIDE SEQUENCE</scope>
    <source>
        <strain evidence="1">TG3544</strain>
    </source>
</reference>
<organism evidence="1 2">
    <name type="scientific">Sphaerodactylus townsendi</name>
    <dbReference type="NCBI Taxonomy" id="933632"/>
    <lineage>
        <taxon>Eukaryota</taxon>
        <taxon>Metazoa</taxon>
        <taxon>Chordata</taxon>
        <taxon>Craniata</taxon>
        <taxon>Vertebrata</taxon>
        <taxon>Euteleostomi</taxon>
        <taxon>Lepidosauria</taxon>
        <taxon>Squamata</taxon>
        <taxon>Bifurcata</taxon>
        <taxon>Gekkota</taxon>
        <taxon>Sphaerodactylidae</taxon>
        <taxon>Sphaerodactylus</taxon>
    </lineage>
</organism>
<accession>A0ACB8ELL4</accession>
<protein>
    <submittedName>
        <fullName evidence="1">Uncharacterized protein</fullName>
    </submittedName>
</protein>
<evidence type="ECO:0000313" key="1">
    <source>
        <dbReference type="EMBL" id="KAH7993594.1"/>
    </source>
</evidence>
<sequence>MNGGGATPYGAKFGNTPPGAPHPGGTNSGIRGGIWRDQYTEQVQLVAGGLFQGPAGEAAGLVLESEPGWVWGKQAELDLVLALDLELGPGPAPVEQVELVLVLGRVPVEQAGLVPVLEQDLELEPELAGQAEWVLALGARRYSSRSESQASSDTWSIRQASASDESAPSDRRTGNDTFPAKGAVAHIALPKPEG</sequence>
<name>A0ACB8ELL4_9SAUR</name>
<proteinExistence type="predicted"/>
<evidence type="ECO:0000313" key="2">
    <source>
        <dbReference type="Proteomes" id="UP000827872"/>
    </source>
</evidence>
<dbReference type="EMBL" id="CM037616">
    <property type="protein sequence ID" value="KAH7993594.1"/>
    <property type="molecule type" value="Genomic_DNA"/>
</dbReference>
<gene>
    <name evidence="1" type="ORF">K3G42_031534</name>
</gene>
<keyword evidence="2" id="KW-1185">Reference proteome</keyword>
<dbReference type="Proteomes" id="UP000827872">
    <property type="component" value="Linkage Group LG03"/>
</dbReference>
<comment type="caution">
    <text evidence="1">The sequence shown here is derived from an EMBL/GenBank/DDBJ whole genome shotgun (WGS) entry which is preliminary data.</text>
</comment>